<feature type="region of interest" description="Disordered" evidence="1">
    <location>
        <begin position="113"/>
        <end position="212"/>
    </location>
</feature>
<comment type="caution">
    <text evidence="2">The sequence shown here is derived from an EMBL/GenBank/DDBJ whole genome shotgun (WGS) entry which is preliminary data.</text>
</comment>
<name>A0AAN6MRF6_9PEZI</name>
<reference evidence="2" key="2">
    <citation type="submission" date="2023-05" db="EMBL/GenBank/DDBJ databases">
        <authorList>
            <consortium name="Lawrence Berkeley National Laboratory"/>
            <person name="Steindorff A."/>
            <person name="Hensen N."/>
            <person name="Bonometti L."/>
            <person name="Westerberg I."/>
            <person name="Brannstrom I.O."/>
            <person name="Guillou S."/>
            <person name="Cros-Aarteil S."/>
            <person name="Calhoun S."/>
            <person name="Haridas S."/>
            <person name="Kuo A."/>
            <person name="Mondo S."/>
            <person name="Pangilinan J."/>
            <person name="Riley R."/>
            <person name="Labutti K."/>
            <person name="Andreopoulos B."/>
            <person name="Lipzen A."/>
            <person name="Chen C."/>
            <person name="Yanf M."/>
            <person name="Daum C."/>
            <person name="Ng V."/>
            <person name="Clum A."/>
            <person name="Ohm R."/>
            <person name="Martin F."/>
            <person name="Silar P."/>
            <person name="Natvig D."/>
            <person name="Lalanne C."/>
            <person name="Gautier V."/>
            <person name="Ament-Velasquez S.L."/>
            <person name="Kruys A."/>
            <person name="Hutchinson M.I."/>
            <person name="Powell A.J."/>
            <person name="Barry K."/>
            <person name="Miller A.N."/>
            <person name="Grigoriev I.V."/>
            <person name="Debuchy R."/>
            <person name="Gladieux P."/>
            <person name="Thoren M.H."/>
            <person name="Johannesson H."/>
        </authorList>
    </citation>
    <scope>NUCLEOTIDE SEQUENCE</scope>
    <source>
        <strain evidence="2">CBS 103.79</strain>
    </source>
</reference>
<dbReference type="EMBL" id="MU855371">
    <property type="protein sequence ID" value="KAK3905099.1"/>
    <property type="molecule type" value="Genomic_DNA"/>
</dbReference>
<dbReference type="SUPFAM" id="SSF55729">
    <property type="entry name" value="Acyl-CoA N-acyltransferases (Nat)"/>
    <property type="match status" value="1"/>
</dbReference>
<feature type="compositionally biased region" description="Polar residues" evidence="1">
    <location>
        <begin position="81"/>
        <end position="101"/>
    </location>
</feature>
<evidence type="ECO:0000256" key="1">
    <source>
        <dbReference type="SAM" id="MobiDB-lite"/>
    </source>
</evidence>
<organism evidence="2 3">
    <name type="scientific">Staphylotrichum tortipilum</name>
    <dbReference type="NCBI Taxonomy" id="2831512"/>
    <lineage>
        <taxon>Eukaryota</taxon>
        <taxon>Fungi</taxon>
        <taxon>Dikarya</taxon>
        <taxon>Ascomycota</taxon>
        <taxon>Pezizomycotina</taxon>
        <taxon>Sordariomycetes</taxon>
        <taxon>Sordariomycetidae</taxon>
        <taxon>Sordariales</taxon>
        <taxon>Chaetomiaceae</taxon>
        <taxon>Staphylotrichum</taxon>
    </lineage>
</organism>
<reference evidence="2" key="1">
    <citation type="journal article" date="2023" name="Mol. Phylogenet. Evol.">
        <title>Genome-scale phylogeny and comparative genomics of the fungal order Sordariales.</title>
        <authorList>
            <person name="Hensen N."/>
            <person name="Bonometti L."/>
            <person name="Westerberg I."/>
            <person name="Brannstrom I.O."/>
            <person name="Guillou S."/>
            <person name="Cros-Aarteil S."/>
            <person name="Calhoun S."/>
            <person name="Haridas S."/>
            <person name="Kuo A."/>
            <person name="Mondo S."/>
            <person name="Pangilinan J."/>
            <person name="Riley R."/>
            <person name="LaButti K."/>
            <person name="Andreopoulos B."/>
            <person name="Lipzen A."/>
            <person name="Chen C."/>
            <person name="Yan M."/>
            <person name="Daum C."/>
            <person name="Ng V."/>
            <person name="Clum A."/>
            <person name="Steindorff A."/>
            <person name="Ohm R.A."/>
            <person name="Martin F."/>
            <person name="Silar P."/>
            <person name="Natvig D.O."/>
            <person name="Lalanne C."/>
            <person name="Gautier V."/>
            <person name="Ament-Velasquez S.L."/>
            <person name="Kruys A."/>
            <person name="Hutchinson M.I."/>
            <person name="Powell A.J."/>
            <person name="Barry K."/>
            <person name="Miller A.N."/>
            <person name="Grigoriev I.V."/>
            <person name="Debuchy R."/>
            <person name="Gladieux P."/>
            <person name="Hiltunen Thoren M."/>
            <person name="Johannesson H."/>
        </authorList>
    </citation>
    <scope>NUCLEOTIDE SEQUENCE</scope>
    <source>
        <strain evidence="2">CBS 103.79</strain>
    </source>
</reference>
<feature type="compositionally biased region" description="Basic and acidic residues" evidence="1">
    <location>
        <begin position="17"/>
        <end position="31"/>
    </location>
</feature>
<feature type="region of interest" description="Disordered" evidence="1">
    <location>
        <begin position="1"/>
        <end position="101"/>
    </location>
</feature>
<feature type="compositionally biased region" description="Polar residues" evidence="1">
    <location>
        <begin position="146"/>
        <end position="159"/>
    </location>
</feature>
<dbReference type="Gene3D" id="3.40.630.30">
    <property type="match status" value="1"/>
</dbReference>
<dbReference type="Proteomes" id="UP001303889">
    <property type="component" value="Unassembled WGS sequence"/>
</dbReference>
<feature type="compositionally biased region" description="Basic and acidic residues" evidence="1">
    <location>
        <begin position="179"/>
        <end position="202"/>
    </location>
</feature>
<gene>
    <name evidence="2" type="ORF">C8A05DRAFT_13066</name>
</gene>
<evidence type="ECO:0000313" key="3">
    <source>
        <dbReference type="Proteomes" id="UP001303889"/>
    </source>
</evidence>
<proteinExistence type="predicted"/>
<dbReference type="AlphaFoldDB" id="A0AAN6MRF6"/>
<sequence>MANFTGTPFKAPALTPRDARHFDSPALEDRFLAAIGFQAPETNRRANTQAGPSPRPERTGPGASPELSHPPGDDSRGKGDVTSSQWTRTKTQPAPLSNTYWDAQRIANGIANPASYPQRSRHGGGAASSGWPNDRVNAPWARHQVARQQETTLEESPSAENWEVAPRPSLPPVPTNTDHWIKLPDSRHRGRGEGASKPKNDITGRPQGPSVAHLQIGQLSPDLTAHHMPRPDRNYAGSTYSLPSLGSGINVSNSGMCGRSTADQSSVDIRNTIGLQPNIHKAGDSWTTYNWADPYGRDNDDTLCSANYLAAFITAWIKQIPDSAPASFNQGVPEHWRCDIDTVTGRFFQPICQPESIIDHSNNIDQHLEWRRQNWTSTLLMRRSMGPRGHGPGHKGHWNPRSRCPAALDERLIVAVHEPVIEKPEYQHFVPRTPCYLRPAAKHDMQGVCRIYNLEMERGLQALDTEPLTGEDFEHILTTAQKLGMPFIVAMSGSARELGLTKGNLAFSAFRQMPSHGPDNFGEVLGFAFLSTWQSGLTGQGTANGSSRATTRINVFVHPEYRLKKVGFSLLDMLLTTVSDRFSSESGYDFIDPTNSPVYKNSRGRERQYFRLYISYRVKSKQRAEGNPKLEKEQEAYDNDLTWVKKMLVDKLNFVELVRFENVHRTAKGRAEAVCWLDEVVFEHTCLFDPLIVKADY</sequence>
<keyword evidence="3" id="KW-1185">Reference proteome</keyword>
<accession>A0AAN6MRF6</accession>
<protein>
    <submittedName>
        <fullName evidence="2">Uncharacterized protein</fullName>
    </submittedName>
</protein>
<dbReference type="InterPro" id="IPR016181">
    <property type="entry name" value="Acyl_CoA_acyltransferase"/>
</dbReference>
<evidence type="ECO:0000313" key="2">
    <source>
        <dbReference type="EMBL" id="KAK3905099.1"/>
    </source>
</evidence>